<evidence type="ECO:0000313" key="2">
    <source>
        <dbReference type="Proteomes" id="UP000027192"/>
    </source>
</evidence>
<dbReference type="OrthoDB" id="9791837at2"/>
<evidence type="ECO:0000313" key="1">
    <source>
        <dbReference type="EMBL" id="KDM93152.1"/>
    </source>
</evidence>
<dbReference type="Proteomes" id="UP000027192">
    <property type="component" value="Unassembled WGS sequence"/>
</dbReference>
<proteinExistence type="predicted"/>
<protein>
    <recommendedName>
        <fullName evidence="3">Methyltransferase domain-containing protein</fullName>
    </recommendedName>
</protein>
<reference evidence="1 2" key="1">
    <citation type="submission" date="2014-04" db="EMBL/GenBank/DDBJ databases">
        <title>Draft genome sequence of Photobacterium halotolerans S2753: a solonamide, ngercheumicin and holomycin producer.</title>
        <authorList>
            <person name="Machado H.R."/>
            <person name="Gram L."/>
        </authorList>
    </citation>
    <scope>NUCLEOTIDE SEQUENCE [LARGE SCALE GENOMIC DNA]</scope>
    <source>
        <strain evidence="1 2">S2753</strain>
    </source>
</reference>
<accession>A0A066RZP4</accession>
<organism evidence="1 2">
    <name type="scientific">Photobacterium galatheae</name>
    <dbReference type="NCBI Taxonomy" id="1654360"/>
    <lineage>
        <taxon>Bacteria</taxon>
        <taxon>Pseudomonadati</taxon>
        <taxon>Pseudomonadota</taxon>
        <taxon>Gammaproteobacteria</taxon>
        <taxon>Vibrionales</taxon>
        <taxon>Vibrionaceae</taxon>
        <taxon>Photobacterium</taxon>
    </lineage>
</organism>
<dbReference type="InterPro" id="IPR029063">
    <property type="entry name" value="SAM-dependent_MTases_sf"/>
</dbReference>
<comment type="caution">
    <text evidence="1">The sequence shown here is derived from an EMBL/GenBank/DDBJ whole genome shotgun (WGS) entry which is preliminary data.</text>
</comment>
<keyword evidence="2" id="KW-1185">Reference proteome</keyword>
<dbReference type="EMBL" id="JMIB01000004">
    <property type="protein sequence ID" value="KDM93152.1"/>
    <property type="molecule type" value="Genomic_DNA"/>
</dbReference>
<dbReference type="Gene3D" id="3.40.50.150">
    <property type="entry name" value="Vaccinia Virus protein VP39"/>
    <property type="match status" value="1"/>
</dbReference>
<sequence length="239" mass="27205">MTRELSNPEQYSNLWNNESEFLEFHEIYGQLSRMTPAGKVLEFGCGVGYGTRHLSAEREVLTLDSNSQLIEKARNITNENVVIHQCDFFDLTEVDKGVIAEFKPQVIVGWFIGGCGVDIFKHTQEEPNEVKKSKLYREKIEDIIVSPDVCLESVDYIHLVNRGFLAAGFSEAEIFTETKKDYDTYVFEKIGFEVVEVKNIDWPREGSEFQYGQAHNPNFVGEIAVPAITSIVANRLKQP</sequence>
<gene>
    <name evidence="1" type="ORF">EA58_02875</name>
</gene>
<dbReference type="SUPFAM" id="SSF53335">
    <property type="entry name" value="S-adenosyl-L-methionine-dependent methyltransferases"/>
    <property type="match status" value="1"/>
</dbReference>
<dbReference type="AlphaFoldDB" id="A0A066RZP4"/>
<dbReference type="CDD" id="cd02440">
    <property type="entry name" value="AdoMet_MTases"/>
    <property type="match status" value="1"/>
</dbReference>
<evidence type="ECO:0008006" key="3">
    <source>
        <dbReference type="Google" id="ProtNLM"/>
    </source>
</evidence>
<dbReference type="STRING" id="1654360.EA58_02875"/>
<dbReference type="RefSeq" id="WP_036748666.1">
    <property type="nucleotide sequence ID" value="NZ_JAGSGC010000002.1"/>
</dbReference>
<name>A0A066RZP4_9GAMM</name>